<evidence type="ECO:0000256" key="3">
    <source>
        <dbReference type="ARBA" id="ARBA00012560"/>
    </source>
</evidence>
<evidence type="ECO:0000256" key="5">
    <source>
        <dbReference type="ARBA" id="ARBA00022679"/>
    </source>
</evidence>
<dbReference type="PANTHER" id="PTHR32438">
    <property type="entry name" value="4-ALPHA-GLUCANOTRANSFERASE DPE1, CHLOROPLASTIC/AMYLOPLASTIC"/>
    <property type="match status" value="1"/>
</dbReference>
<protein>
    <recommendedName>
        <fullName evidence="3 9">4-alpha-glucanotransferase</fullName>
        <ecNumber evidence="3 9">2.4.1.25</ecNumber>
    </recommendedName>
    <alternativeName>
        <fullName evidence="7 9">Amylomaltase</fullName>
    </alternativeName>
    <alternativeName>
        <fullName evidence="8 9">Disproportionating enzyme</fullName>
    </alternativeName>
</protein>
<comment type="caution">
    <text evidence="10">The sequence shown here is derived from an EMBL/GenBank/DDBJ whole genome shotgun (WGS) entry which is preliminary data.</text>
</comment>
<comment type="catalytic activity">
    <reaction evidence="1 9">
        <text>Transfers a segment of a (1-&gt;4)-alpha-D-glucan to a new position in an acceptor, which may be glucose or a (1-&gt;4)-alpha-D-glucan.</text>
        <dbReference type="EC" id="2.4.1.25"/>
    </reaction>
</comment>
<keyword evidence="5 9" id="KW-0808">Transferase</keyword>
<dbReference type="Gene3D" id="3.20.20.80">
    <property type="entry name" value="Glycosidases"/>
    <property type="match status" value="2"/>
</dbReference>
<reference evidence="10 11" key="1">
    <citation type="journal article" date="2018" name="PLoS Genet.">
        <title>Population sequencing reveals clonal diversity and ancestral inbreeding in the grapevine cultivar Chardonnay.</title>
        <authorList>
            <person name="Roach M.J."/>
            <person name="Johnson D.L."/>
            <person name="Bohlmann J."/>
            <person name="van Vuuren H.J."/>
            <person name="Jones S.J."/>
            <person name="Pretorius I.S."/>
            <person name="Schmidt S.A."/>
            <person name="Borneman A.R."/>
        </authorList>
    </citation>
    <scope>NUCLEOTIDE SEQUENCE [LARGE SCALE GENOMIC DNA]</scope>
    <source>
        <strain evidence="11">cv. Chardonnay</strain>
        <tissue evidence="10">Leaf</tissue>
    </source>
</reference>
<dbReference type="SUPFAM" id="SSF51445">
    <property type="entry name" value="(Trans)glycosidases"/>
    <property type="match status" value="2"/>
</dbReference>
<dbReference type="EC" id="2.4.1.25" evidence="3 9"/>
<dbReference type="Proteomes" id="UP000288805">
    <property type="component" value="Unassembled WGS sequence"/>
</dbReference>
<dbReference type="PANTHER" id="PTHR32438:SF5">
    <property type="entry name" value="4-ALPHA-GLUCANOTRANSFERASE DPE1, CHLOROPLASTIC_AMYLOPLASTIC"/>
    <property type="match status" value="1"/>
</dbReference>
<accession>A0A438F526</accession>
<dbReference type="EMBL" id="QGNW01001119">
    <property type="protein sequence ID" value="RVW55119.1"/>
    <property type="molecule type" value="Genomic_DNA"/>
</dbReference>
<gene>
    <name evidence="10" type="primary">DPEP_0</name>
    <name evidence="10" type="ORF">CK203_066978</name>
</gene>
<dbReference type="Pfam" id="PF02446">
    <property type="entry name" value="Glyco_hydro_77"/>
    <property type="match status" value="2"/>
</dbReference>
<evidence type="ECO:0000256" key="1">
    <source>
        <dbReference type="ARBA" id="ARBA00000439"/>
    </source>
</evidence>
<evidence type="ECO:0000256" key="4">
    <source>
        <dbReference type="ARBA" id="ARBA00022676"/>
    </source>
</evidence>
<organism evidence="10 11">
    <name type="scientific">Vitis vinifera</name>
    <name type="common">Grape</name>
    <dbReference type="NCBI Taxonomy" id="29760"/>
    <lineage>
        <taxon>Eukaryota</taxon>
        <taxon>Viridiplantae</taxon>
        <taxon>Streptophyta</taxon>
        <taxon>Embryophyta</taxon>
        <taxon>Tracheophyta</taxon>
        <taxon>Spermatophyta</taxon>
        <taxon>Magnoliopsida</taxon>
        <taxon>eudicotyledons</taxon>
        <taxon>Gunneridae</taxon>
        <taxon>Pentapetalae</taxon>
        <taxon>rosids</taxon>
        <taxon>Vitales</taxon>
        <taxon>Vitaceae</taxon>
        <taxon>Viteae</taxon>
        <taxon>Vitis</taxon>
    </lineage>
</organism>
<evidence type="ECO:0000256" key="7">
    <source>
        <dbReference type="ARBA" id="ARBA00031423"/>
    </source>
</evidence>
<evidence type="ECO:0000256" key="6">
    <source>
        <dbReference type="ARBA" id="ARBA00023277"/>
    </source>
</evidence>
<dbReference type="InterPro" id="IPR003385">
    <property type="entry name" value="Glyco_hydro_77"/>
</dbReference>
<dbReference type="GO" id="GO:0004134">
    <property type="term" value="F:4-alpha-glucanotransferase activity"/>
    <property type="evidence" value="ECO:0007669"/>
    <property type="project" value="UniProtKB-EC"/>
</dbReference>
<comment type="similarity">
    <text evidence="2 9">Belongs to the disproportionating enzyme family.</text>
</comment>
<keyword evidence="6 9" id="KW-0119">Carbohydrate metabolism</keyword>
<sequence>MAMSMSMAMLSSHSLKASPLQNLSSKLFNVSSAVFASSRIKFQAKAPMNFNCLLKNDAVYEDLPAVGEDLPPDYEEWTPKKDPKDRRRAGILLHPTSFRGPHGIGDLGEETFCFLDWLHEAGCSVWQVLPLVPPGRKGNEDGSPYAGQDANCGNTLLISLEELVKDGLLMKEELPKPVDADRVDFSTVADIKDPLIAKAAERLILSEGELKNHFEDFRRDPEISKAVTFLYFLDEGISYRLGYGCQSESGFCFDLKLSKNSTFFNWNYDLESPPQALFYHVGLKKSELIPVGIILNVEEFVAELSCRKEDLPTIYLGLLLGAPISQGLVGIQWKSGSTRCWLCEKGSTFLRVGDSLSSNNTLSSLPIYHMSPFVMSMKAGENWGFILKYESLWKWVIVGKYGKKEWGWSYQESRVDFGVESLKVERVEAFILRLKVKVVNRDVEDKMDWMDAKKYWLEDSAYFAAIDETLNTISWYDWPEPLKNRHLSALEEIYQSKRDFINIFIAQQFLFQRQWQKVRNYAQMKGIKIMGDMPIYVGYHSADVWANKKHFLLNKSGFPLLVSGVPPDAFSETGQLWGRTLVKLLSGLWMRTSSRSPLYDWKAMERDRFSWWIRRIRRAQNIYDEFRIDHFRGFAGYWAVPSEAKFAMDGQWKMGPGKSLFDAIFRAVGKINIVAEDLGVITEDVIQLRKYIRAPGMAVLQFGFGSDADNPHLPHNHEQNEVVYTGTHDNDTTRGWWDILEQEEKSNVLKYVTVTGEDDISWALIQAALSSVAQTAIIPMQDVLGLGNSARMNIPATQSWSGFGRFVEGKPLGSNQILG</sequence>
<evidence type="ECO:0000256" key="9">
    <source>
        <dbReference type="RuleBase" id="RU361207"/>
    </source>
</evidence>
<dbReference type="GO" id="GO:0005975">
    <property type="term" value="P:carbohydrate metabolic process"/>
    <property type="evidence" value="ECO:0007669"/>
    <property type="project" value="InterPro"/>
</dbReference>
<evidence type="ECO:0000313" key="11">
    <source>
        <dbReference type="Proteomes" id="UP000288805"/>
    </source>
</evidence>
<keyword evidence="4 9" id="KW-0328">Glycosyltransferase</keyword>
<evidence type="ECO:0000256" key="8">
    <source>
        <dbReference type="ARBA" id="ARBA00031501"/>
    </source>
</evidence>
<name>A0A438F526_VITVI</name>
<dbReference type="NCBIfam" id="TIGR00217">
    <property type="entry name" value="malQ"/>
    <property type="match status" value="1"/>
</dbReference>
<evidence type="ECO:0000313" key="10">
    <source>
        <dbReference type="EMBL" id="RVW55119.1"/>
    </source>
</evidence>
<evidence type="ECO:0000256" key="2">
    <source>
        <dbReference type="ARBA" id="ARBA00005684"/>
    </source>
</evidence>
<dbReference type="InterPro" id="IPR017853">
    <property type="entry name" value="GH"/>
</dbReference>
<proteinExistence type="inferred from homology"/>
<dbReference type="AlphaFoldDB" id="A0A438F526"/>